<feature type="domain" description="Glycosyltransferase 2-like" evidence="2">
    <location>
        <begin position="10"/>
        <end position="148"/>
    </location>
</feature>
<dbReference type="PANTHER" id="PTHR43179:SF7">
    <property type="entry name" value="RHAMNOSYLTRANSFERASE WBBL"/>
    <property type="match status" value="1"/>
</dbReference>
<dbReference type="PANTHER" id="PTHR43179">
    <property type="entry name" value="RHAMNOSYLTRANSFERASE WBBL"/>
    <property type="match status" value="1"/>
</dbReference>
<dbReference type="Gene3D" id="3.90.550.10">
    <property type="entry name" value="Spore Coat Polysaccharide Biosynthesis Protein SpsA, Chain A"/>
    <property type="match status" value="1"/>
</dbReference>
<sequence>MTGTPETIAVVVVTYNSARFVPDLVASLGPGLAGLDWHLTVADNASSDDTVEVLRREAPWARIVETGRNGGYAAGINAAVAAAAPHHAVLVLNPDVRLAPNCVPELLAVLRRRNAGIAVPRIVRADGGFSPSLRREPTIPRALGDAVLGADRMGRIGSLGEVITDRRWYTREVTVDWAEGSIMLIDRACWDACGPWDESFFLYSEETEYALRARDRGFALVLAPRARARHLEGDSATSPRLWALLTLNRVRLYRRRHRLPAAVVYWALILLREASRAAAGNRCSRHAARALVSVRRLRETPGPASVQPPAATGAVTAGA</sequence>
<dbReference type="SUPFAM" id="SSF53448">
    <property type="entry name" value="Nucleotide-diphospho-sugar transferases"/>
    <property type="match status" value="1"/>
</dbReference>
<proteinExistence type="predicted"/>
<dbReference type="InterPro" id="IPR001173">
    <property type="entry name" value="Glyco_trans_2-like"/>
</dbReference>
<evidence type="ECO:0000313" key="4">
    <source>
        <dbReference type="Proteomes" id="UP000285744"/>
    </source>
</evidence>
<dbReference type="Proteomes" id="UP000285744">
    <property type="component" value="Unassembled WGS sequence"/>
</dbReference>
<organism evidence="3 4">
    <name type="scientific">Micromonospora globbae</name>
    <dbReference type="NCBI Taxonomy" id="1894969"/>
    <lineage>
        <taxon>Bacteria</taxon>
        <taxon>Bacillati</taxon>
        <taxon>Actinomycetota</taxon>
        <taxon>Actinomycetes</taxon>
        <taxon>Micromonosporales</taxon>
        <taxon>Micromonosporaceae</taxon>
        <taxon>Micromonospora</taxon>
    </lineage>
</organism>
<protein>
    <submittedName>
        <fullName evidence="3">Glycosyltransferase family 2 protein</fullName>
    </submittedName>
</protein>
<comment type="caution">
    <text evidence="3">The sequence shown here is derived from an EMBL/GenBank/DDBJ whole genome shotgun (WGS) entry which is preliminary data.</text>
</comment>
<feature type="compositionally biased region" description="Low complexity" evidence="1">
    <location>
        <begin position="307"/>
        <end position="319"/>
    </location>
</feature>
<reference evidence="3 4" key="1">
    <citation type="journal article" date="2018" name="Int. J. Syst. Evol. Microbiol.">
        <title>Micromonospora globbae sp. nov., an endophytic actinomycete isolated from roots of Globba winitii C. H. Wright.</title>
        <authorList>
            <person name="Kuncharoen N."/>
            <person name="Pittayakhajonwut P."/>
            <person name="Tanasupawat S."/>
        </authorList>
    </citation>
    <scope>NUCLEOTIDE SEQUENCE [LARGE SCALE GENOMIC DNA]</scope>
    <source>
        <strain evidence="3 4">WPS1-2</strain>
    </source>
</reference>
<dbReference type="OrthoDB" id="9771846at2"/>
<feature type="region of interest" description="Disordered" evidence="1">
    <location>
        <begin position="299"/>
        <end position="319"/>
    </location>
</feature>
<name>A0A420EUU7_9ACTN</name>
<dbReference type="EMBL" id="RAQQ01000023">
    <property type="protein sequence ID" value="RKF24429.1"/>
    <property type="molecule type" value="Genomic_DNA"/>
</dbReference>
<evidence type="ECO:0000313" key="3">
    <source>
        <dbReference type="EMBL" id="RKF24429.1"/>
    </source>
</evidence>
<dbReference type="AlphaFoldDB" id="A0A420EUU7"/>
<evidence type="ECO:0000259" key="2">
    <source>
        <dbReference type="Pfam" id="PF00535"/>
    </source>
</evidence>
<keyword evidence="3" id="KW-0808">Transferase</keyword>
<dbReference type="RefSeq" id="WP_120331202.1">
    <property type="nucleotide sequence ID" value="NZ_RAQQ01000023.1"/>
</dbReference>
<dbReference type="GO" id="GO:0016740">
    <property type="term" value="F:transferase activity"/>
    <property type="evidence" value="ECO:0007669"/>
    <property type="project" value="UniProtKB-KW"/>
</dbReference>
<evidence type="ECO:0000256" key="1">
    <source>
        <dbReference type="SAM" id="MobiDB-lite"/>
    </source>
</evidence>
<accession>A0A420EUU7</accession>
<dbReference type="InterPro" id="IPR029044">
    <property type="entry name" value="Nucleotide-diphossugar_trans"/>
</dbReference>
<gene>
    <name evidence="3" type="ORF">D7I43_25990</name>
</gene>
<dbReference type="Pfam" id="PF00535">
    <property type="entry name" value="Glycos_transf_2"/>
    <property type="match status" value="1"/>
</dbReference>